<organism evidence="2 3">
    <name type="scientific">Suillus plorans</name>
    <dbReference type="NCBI Taxonomy" id="116603"/>
    <lineage>
        <taxon>Eukaryota</taxon>
        <taxon>Fungi</taxon>
        <taxon>Dikarya</taxon>
        <taxon>Basidiomycota</taxon>
        <taxon>Agaricomycotina</taxon>
        <taxon>Agaricomycetes</taxon>
        <taxon>Agaricomycetidae</taxon>
        <taxon>Boletales</taxon>
        <taxon>Suillineae</taxon>
        <taxon>Suillaceae</taxon>
        <taxon>Suillus</taxon>
    </lineage>
</organism>
<comment type="caution">
    <text evidence="2">The sequence shown here is derived from an EMBL/GenBank/DDBJ whole genome shotgun (WGS) entry which is preliminary data.</text>
</comment>
<proteinExistence type="predicted"/>
<keyword evidence="1" id="KW-0472">Membrane</keyword>
<accession>A0A9P7ACH5</accession>
<keyword evidence="1" id="KW-0812">Transmembrane</keyword>
<reference evidence="2" key="1">
    <citation type="journal article" date="2020" name="New Phytol.">
        <title>Comparative genomics reveals dynamic genome evolution in host specialist ectomycorrhizal fungi.</title>
        <authorList>
            <person name="Lofgren L.A."/>
            <person name="Nguyen N.H."/>
            <person name="Vilgalys R."/>
            <person name="Ruytinx J."/>
            <person name="Liao H.L."/>
            <person name="Branco S."/>
            <person name="Kuo A."/>
            <person name="LaButti K."/>
            <person name="Lipzen A."/>
            <person name="Andreopoulos W."/>
            <person name="Pangilinan J."/>
            <person name="Riley R."/>
            <person name="Hundley H."/>
            <person name="Na H."/>
            <person name="Barry K."/>
            <person name="Grigoriev I.V."/>
            <person name="Stajich J.E."/>
            <person name="Kennedy P.G."/>
        </authorList>
    </citation>
    <scope>NUCLEOTIDE SEQUENCE</scope>
    <source>
        <strain evidence="2">S12</strain>
    </source>
</reference>
<gene>
    <name evidence="2" type="ORF">HD556DRAFT_107935</name>
</gene>
<dbReference type="Proteomes" id="UP000719766">
    <property type="component" value="Unassembled WGS sequence"/>
</dbReference>
<dbReference type="AlphaFoldDB" id="A0A9P7ACH5"/>
<feature type="transmembrane region" description="Helical" evidence="1">
    <location>
        <begin position="20"/>
        <end position="40"/>
    </location>
</feature>
<dbReference type="EMBL" id="JABBWE010000108">
    <property type="protein sequence ID" value="KAG1785531.1"/>
    <property type="molecule type" value="Genomic_DNA"/>
</dbReference>
<dbReference type="GeneID" id="64589835"/>
<evidence type="ECO:0000313" key="2">
    <source>
        <dbReference type="EMBL" id="KAG1785531.1"/>
    </source>
</evidence>
<evidence type="ECO:0000256" key="1">
    <source>
        <dbReference type="SAM" id="Phobius"/>
    </source>
</evidence>
<keyword evidence="3" id="KW-1185">Reference proteome</keyword>
<keyword evidence="1" id="KW-1133">Transmembrane helix</keyword>
<dbReference type="OrthoDB" id="10316551at2759"/>
<name>A0A9P7ACH5_9AGAM</name>
<evidence type="ECO:0000313" key="3">
    <source>
        <dbReference type="Proteomes" id="UP000719766"/>
    </source>
</evidence>
<dbReference type="RefSeq" id="XP_041153014.1">
    <property type="nucleotide sequence ID" value="XM_041296071.1"/>
</dbReference>
<sequence length="89" mass="10346">MTIGWKKVRTALKTYKHLPYSFVYLFSFLLTDVLFGCLPLEPYLASSWTGAEYRLNSRYHLPEQQVQFLAPAKYPLGLVTGDYLGYECR</sequence>
<protein>
    <submittedName>
        <fullName evidence="2">Uncharacterized protein</fullName>
    </submittedName>
</protein>